<evidence type="ECO:0000313" key="3">
    <source>
        <dbReference type="Proteomes" id="UP000229897"/>
    </source>
</evidence>
<dbReference type="Pfam" id="PF13579">
    <property type="entry name" value="Glyco_trans_4_4"/>
    <property type="match status" value="1"/>
</dbReference>
<feature type="domain" description="Glycosyltransferase subfamily 4-like N-terminal" evidence="1">
    <location>
        <begin position="36"/>
        <end position="187"/>
    </location>
</feature>
<dbReference type="KEGG" id="mass:CR152_31350"/>
<dbReference type="InterPro" id="IPR028098">
    <property type="entry name" value="Glyco_trans_4-like_N"/>
</dbReference>
<gene>
    <name evidence="2" type="ORF">CR152_31350</name>
</gene>
<dbReference type="EMBL" id="CP024608">
    <property type="protein sequence ID" value="ATQ78512.1"/>
    <property type="molecule type" value="Genomic_DNA"/>
</dbReference>
<reference evidence="2" key="1">
    <citation type="submission" date="2017-10" db="EMBL/GenBank/DDBJ databases">
        <title>Massilia psychrophilum sp. nov., a novel purple-pigmented bacterium isolated from Tianshan glacier, Xinjiang Municipality, China.</title>
        <authorList>
            <person name="Wang H."/>
        </authorList>
    </citation>
    <scope>NUCLEOTIDE SEQUENCE [LARGE SCALE GENOMIC DNA]</scope>
    <source>
        <strain evidence="2">B2</strain>
    </source>
</reference>
<dbReference type="Gene3D" id="3.40.50.2000">
    <property type="entry name" value="Glycogen Phosphorylase B"/>
    <property type="match status" value="2"/>
</dbReference>
<name>A0A2D2DU61_9BURK</name>
<evidence type="ECO:0000259" key="1">
    <source>
        <dbReference type="Pfam" id="PF13579"/>
    </source>
</evidence>
<organism evidence="2 3">
    <name type="scientific">Massilia violaceinigra</name>
    <dbReference type="NCBI Taxonomy" id="2045208"/>
    <lineage>
        <taxon>Bacteria</taxon>
        <taxon>Pseudomonadati</taxon>
        <taxon>Pseudomonadota</taxon>
        <taxon>Betaproteobacteria</taxon>
        <taxon>Burkholderiales</taxon>
        <taxon>Oxalobacteraceae</taxon>
        <taxon>Telluria group</taxon>
        <taxon>Massilia</taxon>
    </lineage>
</organism>
<dbReference type="Pfam" id="PF13692">
    <property type="entry name" value="Glyco_trans_1_4"/>
    <property type="match status" value="1"/>
</dbReference>
<protein>
    <recommendedName>
        <fullName evidence="1">Glycosyltransferase subfamily 4-like N-terminal domain-containing protein</fullName>
    </recommendedName>
</protein>
<sequence length="379" mass="41103">MTVIESTGKKSRRICMLNYYAWGVIADLDGKKVHIGGEEVQHALMSRYLAKSGLDVTSVVGDFGQQALEQVSGVKVRKTFKKTAGLPGLRFFAPRLTSTWAAMRAADADVYYVSCAGANVGIAAAFCQRHKRRLVFRIASDSDCAPDTLLLSGSRDRMLYHYGLRRADAILAQTDKQAELLMKNYGLHADVAGMFSDVPETILAPAARATDLLWLANMRSMKRPEWFVDIVRKVPDLVCEMAGGAHPEELDLYARVEQGAASLPNLRFHGQVKFGSTRKLFANARIFVNTSSFEGFPNTYLQAWANGVPVVATFDPDGIIKRLGLGVAVADIDGAVAAARALLADPAELAACSARCRDYAVARLAPETVAAPYLSALLA</sequence>
<dbReference type="PANTHER" id="PTHR12526:SF626">
    <property type="entry name" value="GLL4300 PROTEIN"/>
    <property type="match status" value="1"/>
</dbReference>
<dbReference type="GO" id="GO:0016757">
    <property type="term" value="F:glycosyltransferase activity"/>
    <property type="evidence" value="ECO:0007669"/>
    <property type="project" value="UniProtKB-ARBA"/>
</dbReference>
<keyword evidence="3" id="KW-1185">Reference proteome</keyword>
<dbReference type="Proteomes" id="UP000229897">
    <property type="component" value="Chromosome"/>
</dbReference>
<dbReference type="OrthoDB" id="9775208at2"/>
<dbReference type="SUPFAM" id="SSF53756">
    <property type="entry name" value="UDP-Glycosyltransferase/glycogen phosphorylase"/>
    <property type="match status" value="1"/>
</dbReference>
<proteinExistence type="predicted"/>
<evidence type="ECO:0000313" key="2">
    <source>
        <dbReference type="EMBL" id="ATQ78512.1"/>
    </source>
</evidence>
<dbReference type="PANTHER" id="PTHR12526">
    <property type="entry name" value="GLYCOSYLTRANSFERASE"/>
    <property type="match status" value="1"/>
</dbReference>
<accession>A0A2D2DU61</accession>
<dbReference type="CDD" id="cd03801">
    <property type="entry name" value="GT4_PimA-like"/>
    <property type="match status" value="1"/>
</dbReference>
<dbReference type="AlphaFoldDB" id="A0A2D2DU61"/>